<evidence type="ECO:0000313" key="2">
    <source>
        <dbReference type="Proteomes" id="UP001258017"/>
    </source>
</evidence>
<accession>A0AAD9REA2</accession>
<keyword evidence="2" id="KW-1185">Reference proteome</keyword>
<evidence type="ECO:0000313" key="1">
    <source>
        <dbReference type="EMBL" id="KAK2578079.1"/>
    </source>
</evidence>
<dbReference type="Proteomes" id="UP001258017">
    <property type="component" value="Unassembled WGS sequence"/>
</dbReference>
<dbReference type="AlphaFoldDB" id="A0AAD9REA2"/>
<dbReference type="EMBL" id="JAIFRP010000660">
    <property type="protein sequence ID" value="KAK2578079.1"/>
    <property type="molecule type" value="Genomic_DNA"/>
</dbReference>
<reference evidence="1" key="1">
    <citation type="submission" date="2021-08" db="EMBL/GenBank/DDBJ databases">
        <authorList>
            <person name="Misof B."/>
            <person name="Oliver O."/>
            <person name="Podsiadlowski L."/>
            <person name="Donath A."/>
            <person name="Peters R."/>
            <person name="Mayer C."/>
            <person name="Rust J."/>
            <person name="Gunkel S."/>
            <person name="Lesny P."/>
            <person name="Martin S."/>
            <person name="Oeyen J.P."/>
            <person name="Petersen M."/>
            <person name="Panagiotis P."/>
            <person name="Wilbrandt J."/>
            <person name="Tanja T."/>
        </authorList>
    </citation>
    <scope>NUCLEOTIDE SEQUENCE</scope>
    <source>
        <strain evidence="1">GBR_01_08_01A</strain>
        <tissue evidence="1">Thorax + abdomen</tissue>
    </source>
</reference>
<sequence>MEKNNYYDENIELSDSEDVFDFQVLEDIVEDIVDYNSDTSSSGSEIILPKRRRMIVIESESEESLEDLDEWRDVTEELDIPDRIHFSVSPKVIGPQIPTTIVQPIQYFKLFFHKRTGK</sequence>
<gene>
    <name evidence="1" type="ORF">KPH14_001027</name>
</gene>
<name>A0AAD9REA2_9HYME</name>
<organism evidence="1 2">
    <name type="scientific">Odynerus spinipes</name>
    <dbReference type="NCBI Taxonomy" id="1348599"/>
    <lineage>
        <taxon>Eukaryota</taxon>
        <taxon>Metazoa</taxon>
        <taxon>Ecdysozoa</taxon>
        <taxon>Arthropoda</taxon>
        <taxon>Hexapoda</taxon>
        <taxon>Insecta</taxon>
        <taxon>Pterygota</taxon>
        <taxon>Neoptera</taxon>
        <taxon>Endopterygota</taxon>
        <taxon>Hymenoptera</taxon>
        <taxon>Apocrita</taxon>
        <taxon>Aculeata</taxon>
        <taxon>Vespoidea</taxon>
        <taxon>Vespidae</taxon>
        <taxon>Eumeninae</taxon>
        <taxon>Odynerus</taxon>
    </lineage>
</organism>
<comment type="caution">
    <text evidence="1">The sequence shown here is derived from an EMBL/GenBank/DDBJ whole genome shotgun (WGS) entry which is preliminary data.</text>
</comment>
<reference evidence="1" key="2">
    <citation type="journal article" date="2023" name="Commun. Biol.">
        <title>Intrasexual cuticular hydrocarbon dimorphism in a wasp sheds light on hydrocarbon biosynthesis genes in Hymenoptera.</title>
        <authorList>
            <person name="Moris V.C."/>
            <person name="Podsiadlowski L."/>
            <person name="Martin S."/>
            <person name="Oeyen J.P."/>
            <person name="Donath A."/>
            <person name="Petersen M."/>
            <person name="Wilbrandt J."/>
            <person name="Misof B."/>
            <person name="Liedtke D."/>
            <person name="Thamm M."/>
            <person name="Scheiner R."/>
            <person name="Schmitt T."/>
            <person name="Niehuis O."/>
        </authorList>
    </citation>
    <scope>NUCLEOTIDE SEQUENCE</scope>
    <source>
        <strain evidence="1">GBR_01_08_01A</strain>
    </source>
</reference>
<protein>
    <submittedName>
        <fullName evidence="1">Uncharacterized protein</fullName>
    </submittedName>
</protein>
<proteinExistence type="predicted"/>